<evidence type="ECO:0000313" key="3">
    <source>
        <dbReference type="Proteomes" id="UP000010798"/>
    </source>
</evidence>
<dbReference type="KEGG" id="saci:Sinac_4713"/>
<feature type="transmembrane region" description="Helical" evidence="1">
    <location>
        <begin position="126"/>
        <end position="143"/>
    </location>
</feature>
<name>L0DJ74_SINAD</name>
<feature type="transmembrane region" description="Helical" evidence="1">
    <location>
        <begin position="176"/>
        <end position="195"/>
    </location>
</feature>
<gene>
    <name evidence="2" type="ordered locus">Sinac_4713</name>
</gene>
<dbReference type="RefSeq" id="WP_015247999.1">
    <property type="nucleotide sequence ID" value="NC_019892.1"/>
</dbReference>
<keyword evidence="1" id="KW-0812">Transmembrane</keyword>
<feature type="transmembrane region" description="Helical" evidence="1">
    <location>
        <begin position="261"/>
        <end position="283"/>
    </location>
</feature>
<protein>
    <submittedName>
        <fullName evidence="2">Uncharacterized protein</fullName>
    </submittedName>
</protein>
<keyword evidence="1" id="KW-1133">Transmembrane helix</keyword>
<feature type="transmembrane region" description="Helical" evidence="1">
    <location>
        <begin position="150"/>
        <end position="170"/>
    </location>
</feature>
<dbReference type="AlphaFoldDB" id="L0DJ74"/>
<feature type="transmembrane region" description="Helical" evidence="1">
    <location>
        <begin position="207"/>
        <end position="226"/>
    </location>
</feature>
<feature type="transmembrane region" description="Helical" evidence="1">
    <location>
        <begin position="72"/>
        <end position="94"/>
    </location>
</feature>
<keyword evidence="1" id="KW-0472">Membrane</keyword>
<dbReference type="Proteomes" id="UP000010798">
    <property type="component" value="Chromosome"/>
</dbReference>
<evidence type="ECO:0000256" key="1">
    <source>
        <dbReference type="SAM" id="Phobius"/>
    </source>
</evidence>
<dbReference type="OrthoDB" id="9978728at2"/>
<evidence type="ECO:0000313" key="2">
    <source>
        <dbReference type="EMBL" id="AGA28885.1"/>
    </source>
</evidence>
<feature type="transmembrane region" description="Helical" evidence="1">
    <location>
        <begin position="39"/>
        <end position="60"/>
    </location>
</feature>
<feature type="transmembrane region" description="Helical" evidence="1">
    <location>
        <begin position="6"/>
        <end position="27"/>
    </location>
</feature>
<organism evidence="2 3">
    <name type="scientific">Singulisphaera acidiphila (strain ATCC BAA-1392 / DSM 18658 / VKM B-2454 / MOB10)</name>
    <dbReference type="NCBI Taxonomy" id="886293"/>
    <lineage>
        <taxon>Bacteria</taxon>
        <taxon>Pseudomonadati</taxon>
        <taxon>Planctomycetota</taxon>
        <taxon>Planctomycetia</taxon>
        <taxon>Isosphaerales</taxon>
        <taxon>Isosphaeraceae</taxon>
        <taxon>Singulisphaera</taxon>
    </lineage>
</organism>
<dbReference type="HOGENOM" id="CLU_966111_0_0_0"/>
<feature type="transmembrane region" description="Helical" evidence="1">
    <location>
        <begin position="232"/>
        <end position="249"/>
    </location>
</feature>
<feature type="transmembrane region" description="Helical" evidence="1">
    <location>
        <begin position="101"/>
        <end position="120"/>
    </location>
</feature>
<accession>L0DJ74</accession>
<keyword evidence="3" id="KW-1185">Reference proteome</keyword>
<sequence length="288" mass="29525">MPSPLSAFLLGVLLPALVTVAVLMAVWRVGRRLDLKASGGLAVALALGLGDLAGHLGVAWPAWPPSEVTDRIPLLVSVAIVAALFEVFGAARAWMTWANRVIVSGLTTAAIVGPAFGEAWSAPTPLFGGALIGIGMVLAWANLDAIAARCSGAGIFLPLLLVTGGASVALLVSGSIVLPLLGIVLSASLAVCWLVSWRIPSIGLERGGTPIVVVALASLLLINRFYAELPSGSVALFALAPAALWLVQLGPIRRRAPWLRAFAATLAVLVPVAVAVGLAVAAMPSYEY</sequence>
<dbReference type="EMBL" id="CP003364">
    <property type="protein sequence ID" value="AGA28885.1"/>
    <property type="molecule type" value="Genomic_DNA"/>
</dbReference>
<reference evidence="2 3" key="1">
    <citation type="submission" date="2012-02" db="EMBL/GenBank/DDBJ databases">
        <title>Complete sequence of chromosome of Singulisphaera acidiphila DSM 18658.</title>
        <authorList>
            <consortium name="US DOE Joint Genome Institute (JGI-PGF)"/>
            <person name="Lucas S."/>
            <person name="Copeland A."/>
            <person name="Lapidus A."/>
            <person name="Glavina del Rio T."/>
            <person name="Dalin E."/>
            <person name="Tice H."/>
            <person name="Bruce D."/>
            <person name="Goodwin L."/>
            <person name="Pitluck S."/>
            <person name="Peters L."/>
            <person name="Ovchinnikova G."/>
            <person name="Chertkov O."/>
            <person name="Kyrpides N."/>
            <person name="Mavromatis K."/>
            <person name="Ivanova N."/>
            <person name="Brettin T."/>
            <person name="Detter J.C."/>
            <person name="Han C."/>
            <person name="Larimer F."/>
            <person name="Land M."/>
            <person name="Hauser L."/>
            <person name="Markowitz V."/>
            <person name="Cheng J.-F."/>
            <person name="Hugenholtz P."/>
            <person name="Woyke T."/>
            <person name="Wu D."/>
            <person name="Tindall B."/>
            <person name="Pomrenke H."/>
            <person name="Brambilla E."/>
            <person name="Klenk H.-P."/>
            <person name="Eisen J.A."/>
        </authorList>
    </citation>
    <scope>NUCLEOTIDE SEQUENCE [LARGE SCALE GENOMIC DNA]</scope>
    <source>
        <strain evidence="3">ATCC BAA-1392 / DSM 18658 / VKM B-2454 / MOB10</strain>
    </source>
</reference>
<proteinExistence type="predicted"/>